<organism evidence="2 3">
    <name type="scientific">Phellinidium pouzarii</name>
    <dbReference type="NCBI Taxonomy" id="167371"/>
    <lineage>
        <taxon>Eukaryota</taxon>
        <taxon>Fungi</taxon>
        <taxon>Dikarya</taxon>
        <taxon>Basidiomycota</taxon>
        <taxon>Agaricomycotina</taxon>
        <taxon>Agaricomycetes</taxon>
        <taxon>Hymenochaetales</taxon>
        <taxon>Hymenochaetaceae</taxon>
        <taxon>Phellinidium</taxon>
    </lineage>
</organism>
<keyword evidence="3" id="KW-1185">Reference proteome</keyword>
<evidence type="ECO:0000256" key="1">
    <source>
        <dbReference type="SAM" id="MobiDB-lite"/>
    </source>
</evidence>
<dbReference type="PANTHER" id="PTHR28142:SF1">
    <property type="entry name" value="MITOCHONDRIAL INNER MEMBRANE I-AAA PROTEASE SUPERCOMPLEX SUBUNIT MGR3-RELATED"/>
    <property type="match status" value="1"/>
</dbReference>
<evidence type="ECO:0000313" key="3">
    <source>
        <dbReference type="Proteomes" id="UP000308199"/>
    </source>
</evidence>
<dbReference type="InterPro" id="IPR040201">
    <property type="entry name" value="Mrg3-like"/>
</dbReference>
<feature type="compositionally biased region" description="Low complexity" evidence="1">
    <location>
        <begin position="117"/>
        <end position="140"/>
    </location>
</feature>
<gene>
    <name evidence="2" type="ORF">EW145_g203</name>
</gene>
<evidence type="ECO:0000313" key="2">
    <source>
        <dbReference type="EMBL" id="THH12149.1"/>
    </source>
</evidence>
<sequence>MFGVAATAWGLYEFYMTLTIWPKEVRTDLRAGLRAKERGDLKLSQRHLANAWRIVQTLPSDSLAPNPYLKVSGIAIVLAEVLEADRQLDQAFSVLRDALLNFPNQEQLPSSATLFVSPASNPNSAPSPSPSSLSTSATTSKTVPHSDSAKPASIVKTTHREDTRTRMRAVAISLKLGALAEALSRPADEELWLEFAVEEVLSILLTDYGLKHDVHLGFVNTNSRAVAGKALTYVQGRAGEDASGEQGQQIAPHDHRIRDIFSPDSTDSDLGLPTWVSLTKTELAAPLERLGSFYTRQGKTMQGIMLYRVASNLLVHPKPVAPLSPGSKTVPSTLELCQALQIENAHMALLMGLHREHPEDAVISRDIPRVLRRASIIYDEAERRRVYKRSPAGNNSDVGEGAADSDNVLCDMVYPAIIFNAGVYYEEEGLLNESLTSYQLAYQMMHGRGEQAQEAVEGVRRIQKALGKEKQSRLLIKHENSAPAGKA</sequence>
<dbReference type="PANTHER" id="PTHR28142">
    <property type="entry name" value="MITOCHONDRIAL INNER MEMBRANE I-AAA PROTEASE SUPERCOMPLEX SUBUNIT MGR3-RELATED"/>
    <property type="match status" value="1"/>
</dbReference>
<dbReference type="Proteomes" id="UP000308199">
    <property type="component" value="Unassembled WGS sequence"/>
</dbReference>
<accession>A0A4S4LJJ2</accession>
<comment type="caution">
    <text evidence="2">The sequence shown here is derived from an EMBL/GenBank/DDBJ whole genome shotgun (WGS) entry which is preliminary data.</text>
</comment>
<dbReference type="EMBL" id="SGPK01000003">
    <property type="protein sequence ID" value="THH12149.1"/>
    <property type="molecule type" value="Genomic_DNA"/>
</dbReference>
<reference evidence="2 3" key="1">
    <citation type="submission" date="2019-02" db="EMBL/GenBank/DDBJ databases">
        <title>Genome sequencing of the rare red list fungi Phellinidium pouzarii.</title>
        <authorList>
            <person name="Buettner E."/>
            <person name="Kellner H."/>
        </authorList>
    </citation>
    <scope>NUCLEOTIDE SEQUENCE [LARGE SCALE GENOMIC DNA]</scope>
    <source>
        <strain evidence="2 3">DSM 108285</strain>
    </source>
</reference>
<protein>
    <submittedName>
        <fullName evidence="2">Uncharacterized protein</fullName>
    </submittedName>
</protein>
<dbReference type="OrthoDB" id="10050400at2759"/>
<feature type="region of interest" description="Disordered" evidence="1">
    <location>
        <begin position="114"/>
        <end position="162"/>
    </location>
</feature>
<name>A0A4S4LJJ2_9AGAM</name>
<dbReference type="AlphaFoldDB" id="A0A4S4LJJ2"/>
<proteinExistence type="predicted"/>